<dbReference type="GO" id="GO:0030288">
    <property type="term" value="C:outer membrane-bounded periplasmic space"/>
    <property type="evidence" value="ECO:0007669"/>
    <property type="project" value="TreeGrafter"/>
</dbReference>
<evidence type="ECO:0000313" key="5">
    <source>
        <dbReference type="EMBL" id="SEJ10348.1"/>
    </source>
</evidence>
<dbReference type="Proteomes" id="UP000183315">
    <property type="component" value="Unassembled WGS sequence"/>
</dbReference>
<sequence length="379" mass="38261">MRPLQGKGNDVKKSSLISTGALLAASALVLAGCSSDSGSDDGSSGGSSAGSSDDGAMMAEGGRACIILPDAASSPRWENGDRPALDEAITAAGFEADIQNAQGDTAKYSTIADQMLTQGCGVMILVDYNGAAVTITENAQAQGIPVIAYDRPIAGADYYVSFDNFQVGELEGQSVVDGLEANGVDPAEAVVVYIGGDPADGNAAMFHDGAVSVMEAAGIEPAAEPAGKWDGEYSATQFEQALTDLGGKVDAVWAANDTNAAGVITVLDKNGLTVPVSGQDASVAGLQNVLLGKQAATVYKPYQLEAATAAELAVALLGGEAPEAPTSLDDGTPFFAETPILVGPEDVQQVIDDGNASYDEICTGDVLAACDEVGLQPAS</sequence>
<gene>
    <name evidence="5" type="ORF">SAMN05421637_0782</name>
</gene>
<dbReference type="InterPro" id="IPR028082">
    <property type="entry name" value="Peripla_BP_I"/>
</dbReference>
<keyword evidence="6" id="KW-1185">Reference proteome</keyword>
<reference evidence="6" key="1">
    <citation type="submission" date="2016-10" db="EMBL/GenBank/DDBJ databases">
        <authorList>
            <person name="Varghese N."/>
        </authorList>
    </citation>
    <scope>NUCLEOTIDE SEQUENCE [LARGE SCALE GENOMIC DNA]</scope>
    <source>
        <strain evidence="6">DSM 24868</strain>
    </source>
</reference>
<evidence type="ECO:0000256" key="3">
    <source>
        <dbReference type="SAM" id="SignalP"/>
    </source>
</evidence>
<feature type="chain" id="PRO_5038552052" evidence="3">
    <location>
        <begin position="32"/>
        <end position="379"/>
    </location>
</feature>
<dbReference type="Gene3D" id="3.40.50.2300">
    <property type="match status" value="2"/>
</dbReference>
<evidence type="ECO:0000256" key="1">
    <source>
        <dbReference type="ARBA" id="ARBA00004196"/>
    </source>
</evidence>
<dbReference type="Pfam" id="PF13407">
    <property type="entry name" value="Peripla_BP_4"/>
    <property type="match status" value="1"/>
</dbReference>
<dbReference type="EMBL" id="FNZI01000002">
    <property type="protein sequence ID" value="SEJ10348.1"/>
    <property type="molecule type" value="Genomic_DNA"/>
</dbReference>
<evidence type="ECO:0000313" key="6">
    <source>
        <dbReference type="Proteomes" id="UP000183315"/>
    </source>
</evidence>
<feature type="domain" description="Periplasmic binding protein" evidence="4">
    <location>
        <begin position="68"/>
        <end position="320"/>
    </location>
</feature>
<dbReference type="eggNOG" id="COG4213">
    <property type="taxonomic scope" value="Bacteria"/>
</dbReference>
<feature type="signal peptide" evidence="3">
    <location>
        <begin position="1"/>
        <end position="31"/>
    </location>
</feature>
<evidence type="ECO:0000256" key="2">
    <source>
        <dbReference type="ARBA" id="ARBA00022729"/>
    </source>
</evidence>
<name>A0A1H6W088_9MICO</name>
<comment type="subcellular location">
    <subcellularLocation>
        <location evidence="1">Cell envelope</location>
    </subcellularLocation>
</comment>
<dbReference type="InterPro" id="IPR050555">
    <property type="entry name" value="Bact_Solute-Bind_Prot2"/>
</dbReference>
<dbReference type="GO" id="GO:0030246">
    <property type="term" value="F:carbohydrate binding"/>
    <property type="evidence" value="ECO:0007669"/>
    <property type="project" value="TreeGrafter"/>
</dbReference>
<protein>
    <submittedName>
        <fullName evidence="5">Monosaccharide ABC transporter substrate-binding protein, CUT2 family</fullName>
    </submittedName>
</protein>
<dbReference type="InterPro" id="IPR025997">
    <property type="entry name" value="SBP_2_dom"/>
</dbReference>
<dbReference type="AlphaFoldDB" id="A0A1H6W088"/>
<evidence type="ECO:0000259" key="4">
    <source>
        <dbReference type="Pfam" id="PF13407"/>
    </source>
</evidence>
<dbReference type="PROSITE" id="PS51257">
    <property type="entry name" value="PROKAR_LIPOPROTEIN"/>
    <property type="match status" value="1"/>
</dbReference>
<dbReference type="PANTHER" id="PTHR30036:SF1">
    <property type="entry name" value="D-XYLOSE-BINDING PERIPLASMIC PROTEIN"/>
    <property type="match status" value="1"/>
</dbReference>
<keyword evidence="2 3" id="KW-0732">Signal</keyword>
<accession>A0A1H6W088</accession>
<dbReference type="STRING" id="1043493.SAMN05421637_0782"/>
<proteinExistence type="predicted"/>
<dbReference type="PANTHER" id="PTHR30036">
    <property type="entry name" value="D-XYLOSE-BINDING PERIPLASMIC PROTEIN"/>
    <property type="match status" value="1"/>
</dbReference>
<organism evidence="5 6">
    <name type="scientific">Demequina mangrovi</name>
    <dbReference type="NCBI Taxonomy" id="1043493"/>
    <lineage>
        <taxon>Bacteria</taxon>
        <taxon>Bacillati</taxon>
        <taxon>Actinomycetota</taxon>
        <taxon>Actinomycetes</taxon>
        <taxon>Micrococcales</taxon>
        <taxon>Demequinaceae</taxon>
        <taxon>Demequina</taxon>
    </lineage>
</organism>
<dbReference type="SUPFAM" id="SSF53822">
    <property type="entry name" value="Periplasmic binding protein-like I"/>
    <property type="match status" value="1"/>
</dbReference>